<dbReference type="EMBL" id="BMAR01000019">
    <property type="protein sequence ID" value="GFR47784.1"/>
    <property type="molecule type" value="Genomic_DNA"/>
</dbReference>
<comment type="pathway">
    <text evidence="1">Lipid metabolism.</text>
</comment>
<feature type="transmembrane region" description="Helical" evidence="6">
    <location>
        <begin position="330"/>
        <end position="348"/>
    </location>
</feature>
<keyword evidence="3" id="KW-0808">Transferase</keyword>
<evidence type="ECO:0000256" key="6">
    <source>
        <dbReference type="SAM" id="Phobius"/>
    </source>
</evidence>
<gene>
    <name evidence="8" type="ORF">Agub_g9553</name>
</gene>
<evidence type="ECO:0000259" key="7">
    <source>
        <dbReference type="SMART" id="SM00563"/>
    </source>
</evidence>
<dbReference type="PROSITE" id="PS51257">
    <property type="entry name" value="PROKAR_LIPOPROTEIN"/>
    <property type="match status" value="1"/>
</dbReference>
<dbReference type="SMART" id="SM00563">
    <property type="entry name" value="PlsC"/>
    <property type="match status" value="1"/>
</dbReference>
<dbReference type="GO" id="GO:0003841">
    <property type="term" value="F:1-acylglycerol-3-phosphate O-acyltransferase activity"/>
    <property type="evidence" value="ECO:0007669"/>
    <property type="project" value="TreeGrafter"/>
</dbReference>
<evidence type="ECO:0000256" key="5">
    <source>
        <dbReference type="ARBA" id="ARBA00023315"/>
    </source>
</evidence>
<dbReference type="GO" id="GO:0006654">
    <property type="term" value="P:phosphatidic acid biosynthetic process"/>
    <property type="evidence" value="ECO:0007669"/>
    <property type="project" value="TreeGrafter"/>
</dbReference>
<name>A0AAD3DVC6_9CHLO</name>
<comment type="caution">
    <text evidence="8">The sequence shown here is derived from an EMBL/GenBank/DDBJ whole genome shotgun (WGS) entry which is preliminary data.</text>
</comment>
<keyword evidence="6" id="KW-1133">Transmembrane helix</keyword>
<evidence type="ECO:0000256" key="1">
    <source>
        <dbReference type="ARBA" id="ARBA00005189"/>
    </source>
</evidence>
<keyword evidence="6" id="KW-0812">Transmembrane</keyword>
<sequence length="354" mass="39776">MLCLYRSAVIFILSSSVLAFICHFLGALGACVLWGQLSLSSRNLFGLRCNCCLLTDSMEASSKVLTFPAFLCSVFVFYWSLPIFAIIYRIRFANLGKRNDMLEWAKSLVRFFGVTVLKEGESSLYRGGKCLYLCNHRSWADFFIDAYLTEGRAALMSRWLVYFVFPVFCTSCLILRGIVLFKRGTIADKEAFNSWLDATLGRSHVPGLLVYPEGHRSLKPASLPLKRGMLHYAFSRKIPVQIIITRGKEEVLSEKRMAVRFGRTLVTQFSKVIEPGQFASFDAFFSAVQSTWDECWRGAYGASTTSTPRHTLSHPPTEYDYPARMRLQQAAITLFSMVVLAGVLAGSWRAGAAV</sequence>
<feature type="transmembrane region" description="Helical" evidence="6">
    <location>
        <begin position="67"/>
        <end position="88"/>
    </location>
</feature>
<evidence type="ECO:0000256" key="2">
    <source>
        <dbReference type="ARBA" id="ARBA00022516"/>
    </source>
</evidence>
<accession>A0AAD3DVC6</accession>
<protein>
    <recommendedName>
        <fullName evidence="7">Phospholipid/glycerol acyltransferase domain-containing protein</fullName>
    </recommendedName>
</protein>
<evidence type="ECO:0000256" key="4">
    <source>
        <dbReference type="ARBA" id="ARBA00023098"/>
    </source>
</evidence>
<dbReference type="CDD" id="cd07989">
    <property type="entry name" value="LPLAT_AGPAT-like"/>
    <property type="match status" value="1"/>
</dbReference>
<keyword evidence="9" id="KW-1185">Reference proteome</keyword>
<feature type="domain" description="Phospholipid/glycerol acyltransferase" evidence="7">
    <location>
        <begin position="130"/>
        <end position="248"/>
    </location>
</feature>
<dbReference type="Pfam" id="PF01553">
    <property type="entry name" value="Acyltransferase"/>
    <property type="match status" value="1"/>
</dbReference>
<evidence type="ECO:0000313" key="9">
    <source>
        <dbReference type="Proteomes" id="UP001054857"/>
    </source>
</evidence>
<organism evidence="8 9">
    <name type="scientific">Astrephomene gubernaculifera</name>
    <dbReference type="NCBI Taxonomy" id="47775"/>
    <lineage>
        <taxon>Eukaryota</taxon>
        <taxon>Viridiplantae</taxon>
        <taxon>Chlorophyta</taxon>
        <taxon>core chlorophytes</taxon>
        <taxon>Chlorophyceae</taxon>
        <taxon>CS clade</taxon>
        <taxon>Chlamydomonadales</taxon>
        <taxon>Astrephomenaceae</taxon>
        <taxon>Astrephomene</taxon>
    </lineage>
</organism>
<feature type="transmembrane region" description="Helical" evidence="6">
    <location>
        <begin position="7"/>
        <end position="35"/>
    </location>
</feature>
<dbReference type="PANTHER" id="PTHR10434:SF64">
    <property type="entry name" value="1-ACYL-SN-GLYCEROL-3-PHOSPHATE ACYLTRANSFERASE-RELATED"/>
    <property type="match status" value="1"/>
</dbReference>
<proteinExistence type="predicted"/>
<feature type="transmembrane region" description="Helical" evidence="6">
    <location>
        <begin position="159"/>
        <end position="181"/>
    </location>
</feature>
<dbReference type="InterPro" id="IPR002123">
    <property type="entry name" value="Plipid/glycerol_acylTrfase"/>
</dbReference>
<reference evidence="8 9" key="1">
    <citation type="journal article" date="2021" name="Sci. Rep.">
        <title>Genome sequencing of the multicellular alga Astrephomene provides insights into convergent evolution of germ-soma differentiation.</title>
        <authorList>
            <person name="Yamashita S."/>
            <person name="Yamamoto K."/>
            <person name="Matsuzaki R."/>
            <person name="Suzuki S."/>
            <person name="Yamaguchi H."/>
            <person name="Hirooka S."/>
            <person name="Minakuchi Y."/>
            <person name="Miyagishima S."/>
            <person name="Kawachi M."/>
            <person name="Toyoda A."/>
            <person name="Nozaki H."/>
        </authorList>
    </citation>
    <scope>NUCLEOTIDE SEQUENCE [LARGE SCALE GENOMIC DNA]</scope>
    <source>
        <strain evidence="8 9">NIES-4017</strain>
    </source>
</reference>
<keyword evidence="6" id="KW-0472">Membrane</keyword>
<evidence type="ECO:0000313" key="8">
    <source>
        <dbReference type="EMBL" id="GFR47784.1"/>
    </source>
</evidence>
<evidence type="ECO:0000256" key="3">
    <source>
        <dbReference type="ARBA" id="ARBA00022679"/>
    </source>
</evidence>
<keyword evidence="5" id="KW-0012">Acyltransferase</keyword>
<dbReference type="PANTHER" id="PTHR10434">
    <property type="entry name" value="1-ACYL-SN-GLYCEROL-3-PHOSPHATE ACYLTRANSFERASE"/>
    <property type="match status" value="1"/>
</dbReference>
<keyword evidence="2" id="KW-0444">Lipid biosynthesis</keyword>
<dbReference type="SUPFAM" id="SSF69593">
    <property type="entry name" value="Glycerol-3-phosphate (1)-acyltransferase"/>
    <property type="match status" value="1"/>
</dbReference>
<dbReference type="AlphaFoldDB" id="A0AAD3DVC6"/>
<feature type="non-terminal residue" evidence="8">
    <location>
        <position position="1"/>
    </location>
</feature>
<dbReference type="Proteomes" id="UP001054857">
    <property type="component" value="Unassembled WGS sequence"/>
</dbReference>
<keyword evidence="4" id="KW-0443">Lipid metabolism</keyword>